<accession>A0AAU9QFQ3</accession>
<protein>
    <recommendedName>
        <fullName evidence="1">Transposase IS801/IS1294 domain-containing protein</fullName>
    </recommendedName>
</protein>
<evidence type="ECO:0000313" key="3">
    <source>
        <dbReference type="Proteomes" id="UP001295462"/>
    </source>
</evidence>
<dbReference type="GO" id="GO:0006313">
    <property type="term" value="P:DNA transposition"/>
    <property type="evidence" value="ECO:0007669"/>
    <property type="project" value="InterPro"/>
</dbReference>
<comment type="caution">
    <text evidence="2">The sequence shown here is derived from an EMBL/GenBank/DDBJ whole genome shotgun (WGS) entry which is preliminary data.</text>
</comment>
<dbReference type="InterPro" id="IPR007069">
    <property type="entry name" value="Transposase_32"/>
</dbReference>
<gene>
    <name evidence="2" type="ORF">THF1A12_1150002</name>
</gene>
<organism evidence="2 3">
    <name type="scientific">Vibrio jasicida</name>
    <dbReference type="NCBI Taxonomy" id="766224"/>
    <lineage>
        <taxon>Bacteria</taxon>
        <taxon>Pseudomonadati</taxon>
        <taxon>Pseudomonadota</taxon>
        <taxon>Gammaproteobacteria</taxon>
        <taxon>Vibrionales</taxon>
        <taxon>Vibrionaceae</taxon>
        <taxon>Vibrio</taxon>
    </lineage>
</organism>
<reference evidence="2" key="1">
    <citation type="submission" date="2022-01" db="EMBL/GenBank/DDBJ databases">
        <authorList>
            <person name="Lagorce A."/>
        </authorList>
    </citation>
    <scope>NUCLEOTIDE SEQUENCE</scope>
    <source>
        <strain evidence="2">Th15_F1_A12</strain>
    </source>
</reference>
<evidence type="ECO:0000259" key="1">
    <source>
        <dbReference type="Pfam" id="PF04986"/>
    </source>
</evidence>
<sequence length="42" mass="5029">MNYLGRYLKRPPISASRLRHYSGGTVVFKYLDHRGGKHKRRR</sequence>
<name>A0AAU9QFQ3_9VIBR</name>
<proteinExistence type="predicted"/>
<dbReference type="Proteomes" id="UP001295462">
    <property type="component" value="Unassembled WGS sequence"/>
</dbReference>
<dbReference type="GO" id="GO:0003677">
    <property type="term" value="F:DNA binding"/>
    <property type="evidence" value="ECO:0007669"/>
    <property type="project" value="InterPro"/>
</dbReference>
<dbReference type="AlphaFoldDB" id="A0AAU9QFQ3"/>
<feature type="domain" description="Transposase IS801/IS1294" evidence="1">
    <location>
        <begin position="2"/>
        <end position="40"/>
    </location>
</feature>
<dbReference type="EMBL" id="CAKMUD010000019">
    <property type="protein sequence ID" value="CAH1572205.1"/>
    <property type="molecule type" value="Genomic_DNA"/>
</dbReference>
<dbReference type="Pfam" id="PF04986">
    <property type="entry name" value="Y2_Tnp"/>
    <property type="match status" value="1"/>
</dbReference>
<dbReference type="GO" id="GO:0004803">
    <property type="term" value="F:transposase activity"/>
    <property type="evidence" value="ECO:0007669"/>
    <property type="project" value="InterPro"/>
</dbReference>
<evidence type="ECO:0000313" key="2">
    <source>
        <dbReference type="EMBL" id="CAH1572205.1"/>
    </source>
</evidence>